<organism evidence="4 5">
    <name type="scientific">Corynebacterium ammoniagenes DSM 20306</name>
    <dbReference type="NCBI Taxonomy" id="649754"/>
    <lineage>
        <taxon>Bacteria</taxon>
        <taxon>Bacillati</taxon>
        <taxon>Actinomycetota</taxon>
        <taxon>Actinomycetes</taxon>
        <taxon>Mycobacteriales</taxon>
        <taxon>Corynebacteriaceae</taxon>
        <taxon>Corynebacterium</taxon>
    </lineage>
</organism>
<keyword evidence="5" id="KW-1185">Reference proteome</keyword>
<keyword evidence="1" id="KW-0285">Flavoprotein</keyword>
<accession>A0ABN0AFU0</accession>
<dbReference type="InterPro" id="IPR013785">
    <property type="entry name" value="Aldolase_TIM"/>
</dbReference>
<evidence type="ECO:0000313" key="5">
    <source>
        <dbReference type="Proteomes" id="UP000006015"/>
    </source>
</evidence>
<evidence type="ECO:0000256" key="2">
    <source>
        <dbReference type="ARBA" id="ARBA00023002"/>
    </source>
</evidence>
<keyword evidence="2" id="KW-0560">Oxidoreductase</keyword>
<comment type="caution">
    <text evidence="4">The sequence shown here is derived from an EMBL/GenBank/DDBJ whole genome shotgun (WGS) entry which is preliminary data.</text>
</comment>
<reference evidence="4 5" key="1">
    <citation type="submission" date="2010-04" db="EMBL/GenBank/DDBJ databases">
        <authorList>
            <person name="Weinstock G."/>
            <person name="Sodergren E."/>
            <person name="Clifton S."/>
            <person name="Fulton L."/>
            <person name="Fulton B."/>
            <person name="Courtney L."/>
            <person name="Fronick C."/>
            <person name="Harrison M."/>
            <person name="Strong C."/>
            <person name="Farmer C."/>
            <person name="Delahaunty K."/>
            <person name="Markovic C."/>
            <person name="Hall O."/>
            <person name="Minx P."/>
            <person name="Tomlinson C."/>
            <person name="Mitreva M."/>
            <person name="Hou S."/>
            <person name="Wollam A."/>
            <person name="Pepin K.H."/>
            <person name="Johnson M."/>
            <person name="Bhonagiri V."/>
            <person name="Zhang X."/>
            <person name="Suruliraj S."/>
            <person name="Warren W."/>
            <person name="Chinwalla A."/>
            <person name="Mardis E.R."/>
            <person name="Wilson R.K."/>
        </authorList>
    </citation>
    <scope>NUCLEOTIDE SEQUENCE [LARGE SCALE GENOMIC DNA]</scope>
    <source>
        <strain evidence="4 5">DSM 20306</strain>
    </source>
</reference>
<dbReference type="SUPFAM" id="SSF51395">
    <property type="entry name" value="FMN-linked oxidoreductases"/>
    <property type="match status" value="1"/>
</dbReference>
<proteinExistence type="predicted"/>
<feature type="domain" description="NADH:flavin oxidoreductase/NADH oxidase N-terminal" evidence="3">
    <location>
        <begin position="18"/>
        <end position="356"/>
    </location>
</feature>
<evidence type="ECO:0000256" key="1">
    <source>
        <dbReference type="ARBA" id="ARBA00022630"/>
    </source>
</evidence>
<dbReference type="InterPro" id="IPR051799">
    <property type="entry name" value="NADH_flavin_oxidoreductase"/>
</dbReference>
<dbReference type="RefSeq" id="WP_003847006.1">
    <property type="nucleotide sequence ID" value="NZ_CP009244.1"/>
</dbReference>
<sequence length="384" mass="41285">MSGFNLSISSTERKTELLFDQVDIGSLKLKNRAVLAPMTRISADADGCVNEQMLTYYSRFAAGGFGLIITEGSYIDTAESQTYLHQPGMATPKHVEAWRALVSALHTEGAAVVAQLQHSGPQSQGNPHSQRLFAPSNIPARGEQLSMYRGEGPYVVPQEMTQEDIDNVQQAFVDSALRARDAGFDGVELHGANGYLIDAFLTDYLNQRTDHYGGNPSNRVRFAVETAQRVRAAVGEDFLVGIRISQGKVSDAHHRWAGGVDEALTIFGSLAQSGVDYIHTTEWKAEAPAFPDEDERSLAALAKQAAPNLTVIANGHIDTGESATSLLRRGDADLVAIGKAALANPDWPIRVHDGIEVDAPFAPAATGGLATIKEAELLQPLHTS</sequence>
<evidence type="ECO:0000313" key="4">
    <source>
        <dbReference type="EMBL" id="EFG81732.1"/>
    </source>
</evidence>
<dbReference type="InterPro" id="IPR001155">
    <property type="entry name" value="OxRdtase_FMN_N"/>
</dbReference>
<dbReference type="PANTHER" id="PTHR43656:SF2">
    <property type="entry name" value="BINDING OXIDOREDUCTASE, PUTATIVE (AFU_ORTHOLOGUE AFUA_2G08260)-RELATED"/>
    <property type="match status" value="1"/>
</dbReference>
<protein>
    <submittedName>
        <fullName evidence="4">Oxidoreductase, FAD/FMN-binding protein</fullName>
    </submittedName>
</protein>
<dbReference type="PANTHER" id="PTHR43656">
    <property type="entry name" value="BINDING OXIDOREDUCTASE, PUTATIVE (AFU_ORTHOLOGUE AFUA_2G08260)-RELATED"/>
    <property type="match status" value="1"/>
</dbReference>
<dbReference type="Proteomes" id="UP000006015">
    <property type="component" value="Unassembled WGS sequence"/>
</dbReference>
<dbReference type="EMBL" id="ADNS01000007">
    <property type="protein sequence ID" value="EFG81732.1"/>
    <property type="molecule type" value="Genomic_DNA"/>
</dbReference>
<evidence type="ECO:0000259" key="3">
    <source>
        <dbReference type="Pfam" id="PF00724"/>
    </source>
</evidence>
<dbReference type="Pfam" id="PF00724">
    <property type="entry name" value="Oxidored_FMN"/>
    <property type="match status" value="1"/>
</dbReference>
<dbReference type="Gene3D" id="3.20.20.70">
    <property type="entry name" value="Aldolase class I"/>
    <property type="match status" value="1"/>
</dbReference>
<name>A0ABN0AFU0_CORAM</name>
<dbReference type="CDD" id="cd02803">
    <property type="entry name" value="OYE_like_FMN_family"/>
    <property type="match status" value="1"/>
</dbReference>
<gene>
    <name evidence="4" type="ORF">HMPREF0281_01094</name>
</gene>